<evidence type="ECO:0000256" key="4">
    <source>
        <dbReference type="ARBA" id="ARBA00023143"/>
    </source>
</evidence>
<dbReference type="GO" id="GO:0005576">
    <property type="term" value="C:extracellular region"/>
    <property type="evidence" value="ECO:0007669"/>
    <property type="project" value="UniProtKB-SubCell"/>
</dbReference>
<dbReference type="InterPro" id="IPR003481">
    <property type="entry name" value="FliD_N"/>
</dbReference>
<sequence>MAEISFGGLATGLPTEDLVTGLMAIERRPLERLEEQKSYETERLNAYAQFKGKLDGLRSAVSGLSLTSQVRTTATQVASGAPFSATSSAAAPGSYDLAVVQLAQVQKTVSGGFASDSLALLGSGSLTLGETVITIDETNNSLQGLAAAINATSDASGVQATIINDGSSTNGYHLVLTGKDAETAFTPVVDLTSGGEPVELGLTTVRHAQQAEAYVDGIRVVSNSNRLTGVIAGLTIDLTGTSTQTSAGTAEEGVPPHEWADPPQYQTSNLTVTADTEALRSKVQDFVDAYNGVMDWISAGYPEFGAASTASTTEEGEDAADSNSLSSLLRGDASINSVKRQLQGLLSTVVDSSGALSSLSQLGISTQRDGSLSLNATELEKQLSSNFTDVGKLLAGDDAGEGVMKKFNSALLQLTSTSSGLYAEKKTRYDAAVARLDKQILNTEALMDKKELALRERFNAMELLVSSMNSQSSFLTQQMDLLSNMMTGNN</sequence>
<dbReference type="InterPro" id="IPR010810">
    <property type="entry name" value="Flagellin_hook_IN_motif"/>
</dbReference>
<comment type="similarity">
    <text evidence="1 5">Belongs to the FliD family.</text>
</comment>
<keyword evidence="8" id="KW-0969">Cilium</keyword>
<dbReference type="InterPro" id="IPR010809">
    <property type="entry name" value="FliD_C"/>
</dbReference>
<feature type="domain" description="Flagellar hook-associated protein 2 C-terminal" evidence="7">
    <location>
        <begin position="208"/>
        <end position="470"/>
    </location>
</feature>
<dbReference type="GO" id="GO:0007155">
    <property type="term" value="P:cell adhesion"/>
    <property type="evidence" value="ECO:0007669"/>
    <property type="project" value="InterPro"/>
</dbReference>
<dbReference type="Pfam" id="PF07195">
    <property type="entry name" value="FliD_C"/>
    <property type="match status" value="1"/>
</dbReference>
<dbReference type="Proteomes" id="UP000243205">
    <property type="component" value="Unassembled WGS sequence"/>
</dbReference>
<evidence type="ECO:0000256" key="1">
    <source>
        <dbReference type="ARBA" id="ARBA00009764"/>
    </source>
</evidence>
<dbReference type="OrthoDB" id="9810816at2"/>
<dbReference type="Pfam" id="PF07196">
    <property type="entry name" value="Flagellin_IN"/>
    <property type="match status" value="1"/>
</dbReference>
<feature type="domain" description="Flagellar hook-associated protein 2 N-terminal" evidence="6">
    <location>
        <begin position="11"/>
        <end position="106"/>
    </location>
</feature>
<evidence type="ECO:0000313" key="8">
    <source>
        <dbReference type="EMBL" id="SDE69217.1"/>
    </source>
</evidence>
<keyword evidence="8" id="KW-0282">Flagellum</keyword>
<proteinExistence type="inferred from homology"/>
<evidence type="ECO:0000256" key="3">
    <source>
        <dbReference type="ARBA" id="ARBA00023054"/>
    </source>
</evidence>
<accession>A0A1G7F048</accession>
<evidence type="ECO:0000259" key="7">
    <source>
        <dbReference type="Pfam" id="PF07195"/>
    </source>
</evidence>
<dbReference type="GO" id="GO:0009421">
    <property type="term" value="C:bacterial-type flagellum filament cap"/>
    <property type="evidence" value="ECO:0007669"/>
    <property type="project" value="InterPro"/>
</dbReference>
<dbReference type="PANTHER" id="PTHR30288:SF0">
    <property type="entry name" value="FLAGELLAR HOOK-ASSOCIATED PROTEIN 2"/>
    <property type="match status" value="1"/>
</dbReference>
<dbReference type="GO" id="GO:0071973">
    <property type="term" value="P:bacterial-type flagellum-dependent cell motility"/>
    <property type="evidence" value="ECO:0007669"/>
    <property type="project" value="TreeGrafter"/>
</dbReference>
<comment type="subcellular location">
    <subcellularLocation>
        <location evidence="5">Secreted</location>
    </subcellularLocation>
    <subcellularLocation>
        <location evidence="5">Bacterial flagellum</location>
    </subcellularLocation>
</comment>
<comment type="function">
    <text evidence="5">Required for morphogenesis and for the elongation of the flagellar filament by facilitating polymerization of the flagellin monomers at the tip of growing filament. Forms a capping structure, which prevents flagellin subunits (transported through the central channel of the flagellum) from leaking out without polymerization at the distal end.</text>
</comment>
<keyword evidence="3" id="KW-0175">Coiled coil</keyword>
<evidence type="ECO:0000256" key="2">
    <source>
        <dbReference type="ARBA" id="ARBA00011255"/>
    </source>
</evidence>
<dbReference type="GO" id="GO:0009424">
    <property type="term" value="C:bacterial-type flagellum hook"/>
    <property type="evidence" value="ECO:0007669"/>
    <property type="project" value="UniProtKB-UniRule"/>
</dbReference>
<comment type="subunit">
    <text evidence="2 5">Homopentamer.</text>
</comment>
<evidence type="ECO:0000259" key="6">
    <source>
        <dbReference type="Pfam" id="PF02465"/>
    </source>
</evidence>
<evidence type="ECO:0000313" key="9">
    <source>
        <dbReference type="Proteomes" id="UP000243205"/>
    </source>
</evidence>
<dbReference type="Pfam" id="PF02465">
    <property type="entry name" value="FliD_N"/>
    <property type="match status" value="1"/>
</dbReference>
<organism evidence="8 9">
    <name type="scientific">Desulfuromonas thiophila</name>
    <dbReference type="NCBI Taxonomy" id="57664"/>
    <lineage>
        <taxon>Bacteria</taxon>
        <taxon>Pseudomonadati</taxon>
        <taxon>Thermodesulfobacteriota</taxon>
        <taxon>Desulfuromonadia</taxon>
        <taxon>Desulfuromonadales</taxon>
        <taxon>Desulfuromonadaceae</taxon>
        <taxon>Desulfuromonas</taxon>
    </lineage>
</organism>
<dbReference type="AlphaFoldDB" id="A0A1G7F048"/>
<reference evidence="9" key="1">
    <citation type="submission" date="2016-10" db="EMBL/GenBank/DDBJ databases">
        <authorList>
            <person name="Varghese N."/>
            <person name="Submissions S."/>
        </authorList>
    </citation>
    <scope>NUCLEOTIDE SEQUENCE [LARGE SCALE GENOMIC DNA]</scope>
    <source>
        <strain evidence="9">DSM 8987</strain>
    </source>
</reference>
<keyword evidence="9" id="KW-1185">Reference proteome</keyword>
<keyword evidence="4 5" id="KW-0975">Bacterial flagellum</keyword>
<evidence type="ECO:0000256" key="5">
    <source>
        <dbReference type="RuleBase" id="RU362066"/>
    </source>
</evidence>
<name>A0A1G7F048_9BACT</name>
<dbReference type="EMBL" id="FNAQ01000025">
    <property type="protein sequence ID" value="SDE69217.1"/>
    <property type="molecule type" value="Genomic_DNA"/>
</dbReference>
<keyword evidence="8" id="KW-0966">Cell projection</keyword>
<dbReference type="PANTHER" id="PTHR30288">
    <property type="entry name" value="FLAGELLAR CAP/ASSEMBLY PROTEIN FLID"/>
    <property type="match status" value="1"/>
</dbReference>
<dbReference type="InterPro" id="IPR040026">
    <property type="entry name" value="FliD"/>
</dbReference>
<dbReference type="STRING" id="57664.SAMN05661003_12518"/>
<keyword evidence="5" id="KW-0964">Secreted</keyword>
<protein>
    <recommendedName>
        <fullName evidence="5">Flagellar hook-associated protein 2</fullName>
        <shortName evidence="5">HAP2</shortName>
    </recommendedName>
    <alternativeName>
        <fullName evidence="5">Flagellar cap protein</fullName>
    </alternativeName>
</protein>
<dbReference type="RefSeq" id="WP_092080705.1">
    <property type="nucleotide sequence ID" value="NZ_FNAQ01000025.1"/>
</dbReference>
<gene>
    <name evidence="8" type="ORF">SAMN05661003_12518</name>
</gene>